<feature type="coiled-coil region" evidence="1">
    <location>
        <begin position="21"/>
        <end position="48"/>
    </location>
</feature>
<protein>
    <submittedName>
        <fullName evidence="2">Uncharacterized protein</fullName>
    </submittedName>
</protein>
<sequence length="77" mass="8828">MQWPVNDKAALTNYDGETITVEQLKKRLELAEMSNAALRAKLKKAQRVSKSRLERMKQRGKLLIQERVDKISNVGGF</sequence>
<organism evidence="2 3">
    <name type="scientific">Rhizobium phage RHEph04</name>
    <dbReference type="NCBI Taxonomy" id="1220604"/>
    <lineage>
        <taxon>Viruses</taxon>
        <taxon>Duplodnaviria</taxon>
        <taxon>Heunggongvirae</taxon>
        <taxon>Uroviricota</taxon>
        <taxon>Caudoviricetes</taxon>
        <taxon>Kleczkowskavirus</taxon>
        <taxon>Kleczkowskavirus RHEph4</taxon>
    </lineage>
</organism>
<dbReference type="EMBL" id="JX483876">
    <property type="protein sequence ID" value="AGC35764.1"/>
    <property type="molecule type" value="Genomic_DNA"/>
</dbReference>
<proteinExistence type="predicted"/>
<accession>L7TN48</accession>
<evidence type="ECO:0000313" key="2">
    <source>
        <dbReference type="EMBL" id="AGC35764.1"/>
    </source>
</evidence>
<keyword evidence="3" id="KW-1185">Reference proteome</keyword>
<reference evidence="2 3" key="1">
    <citation type="journal article" date="2013" name="Appl. Environ. Microbiol.">
        <title>Narrow Host-Range Bacteriophages that Infect Rhizobium etli associate with Distinct Genomic Types.</title>
        <authorList>
            <person name="Santamaria R.I."/>
            <person name="Bustos P."/>
            <person name="Sepulveda-Robles O."/>
            <person name="Lozano L."/>
            <person name="Rodriguez C."/>
            <person name="Fernandez J.L."/>
            <person name="Juarez S."/>
            <person name="Kameyama L."/>
            <person name="Guarneros G."/>
            <person name="Davila G."/>
            <person name="Gonzalez V."/>
        </authorList>
    </citation>
    <scope>NUCLEOTIDE SEQUENCE [LARGE SCALE GENOMIC DNA]</scope>
</reference>
<gene>
    <name evidence="2" type="ORF">RHEph04_gp078</name>
</gene>
<dbReference type="Proteomes" id="UP000011153">
    <property type="component" value="Segment"/>
</dbReference>
<evidence type="ECO:0000313" key="3">
    <source>
        <dbReference type="Proteomes" id="UP000011153"/>
    </source>
</evidence>
<evidence type="ECO:0000256" key="1">
    <source>
        <dbReference type="SAM" id="Coils"/>
    </source>
</evidence>
<keyword evidence="1" id="KW-0175">Coiled coil</keyword>
<name>L7TN48_9CAUD</name>